<dbReference type="AlphaFoldDB" id="A0A6A6HYC8"/>
<keyword evidence="2" id="KW-0812">Transmembrane</keyword>
<evidence type="ECO:0000313" key="3">
    <source>
        <dbReference type="EMBL" id="KAF2243027.1"/>
    </source>
</evidence>
<dbReference type="Proteomes" id="UP000800094">
    <property type="component" value="Unassembled WGS sequence"/>
</dbReference>
<keyword evidence="4" id="KW-1185">Reference proteome</keyword>
<reference evidence="3" key="1">
    <citation type="journal article" date="2020" name="Stud. Mycol.">
        <title>101 Dothideomycetes genomes: a test case for predicting lifestyles and emergence of pathogens.</title>
        <authorList>
            <person name="Haridas S."/>
            <person name="Albert R."/>
            <person name="Binder M."/>
            <person name="Bloem J."/>
            <person name="Labutti K."/>
            <person name="Salamov A."/>
            <person name="Andreopoulos B."/>
            <person name="Baker S."/>
            <person name="Barry K."/>
            <person name="Bills G."/>
            <person name="Bluhm B."/>
            <person name="Cannon C."/>
            <person name="Castanera R."/>
            <person name="Culley D."/>
            <person name="Daum C."/>
            <person name="Ezra D."/>
            <person name="Gonzalez J."/>
            <person name="Henrissat B."/>
            <person name="Kuo A."/>
            <person name="Liang C."/>
            <person name="Lipzen A."/>
            <person name="Lutzoni F."/>
            <person name="Magnuson J."/>
            <person name="Mondo S."/>
            <person name="Nolan M."/>
            <person name="Ohm R."/>
            <person name="Pangilinan J."/>
            <person name="Park H.-J."/>
            <person name="Ramirez L."/>
            <person name="Alfaro M."/>
            <person name="Sun H."/>
            <person name="Tritt A."/>
            <person name="Yoshinaga Y."/>
            <person name="Zwiers L.-H."/>
            <person name="Turgeon B."/>
            <person name="Goodwin S."/>
            <person name="Spatafora J."/>
            <person name="Crous P."/>
            <person name="Grigoriev I."/>
        </authorList>
    </citation>
    <scope>NUCLEOTIDE SEQUENCE</scope>
    <source>
        <strain evidence="3">CBS 122368</strain>
    </source>
</reference>
<feature type="transmembrane region" description="Helical" evidence="2">
    <location>
        <begin position="20"/>
        <end position="42"/>
    </location>
</feature>
<feature type="compositionally biased region" description="Pro residues" evidence="1">
    <location>
        <begin position="167"/>
        <end position="183"/>
    </location>
</feature>
<evidence type="ECO:0000256" key="2">
    <source>
        <dbReference type="SAM" id="Phobius"/>
    </source>
</evidence>
<accession>A0A6A6HYC8</accession>
<feature type="region of interest" description="Disordered" evidence="1">
    <location>
        <begin position="53"/>
        <end position="103"/>
    </location>
</feature>
<feature type="compositionally biased region" description="Pro residues" evidence="1">
    <location>
        <begin position="132"/>
        <end position="149"/>
    </location>
</feature>
<evidence type="ECO:0000256" key="1">
    <source>
        <dbReference type="SAM" id="MobiDB-lite"/>
    </source>
</evidence>
<proteinExistence type="predicted"/>
<feature type="compositionally biased region" description="Basic residues" evidence="1">
    <location>
        <begin position="66"/>
        <end position="79"/>
    </location>
</feature>
<gene>
    <name evidence="3" type="ORF">BU26DRAFT_124870</name>
</gene>
<organism evidence="3 4">
    <name type="scientific">Trematosphaeria pertusa</name>
    <dbReference type="NCBI Taxonomy" id="390896"/>
    <lineage>
        <taxon>Eukaryota</taxon>
        <taxon>Fungi</taxon>
        <taxon>Dikarya</taxon>
        <taxon>Ascomycota</taxon>
        <taxon>Pezizomycotina</taxon>
        <taxon>Dothideomycetes</taxon>
        <taxon>Pleosporomycetidae</taxon>
        <taxon>Pleosporales</taxon>
        <taxon>Massarineae</taxon>
        <taxon>Trematosphaeriaceae</taxon>
        <taxon>Trematosphaeria</taxon>
    </lineage>
</organism>
<dbReference type="EMBL" id="ML987206">
    <property type="protein sequence ID" value="KAF2243027.1"/>
    <property type="molecule type" value="Genomic_DNA"/>
</dbReference>
<name>A0A6A6HYC8_9PLEO</name>
<keyword evidence="2" id="KW-0472">Membrane</keyword>
<protein>
    <submittedName>
        <fullName evidence="3">Uncharacterized protein</fullName>
    </submittedName>
</protein>
<sequence>MARCRRERVGRRWTGSCEQLAARVAAVDRVMLVLVLVLVLVWCWSGAGKSLGGRVAPATAPPPGLSRRRWGSSGVHRRPSTPVRHITSAASPPRRPNCTLTAGAPQDRWLYRATILGRLKPPPSRREHAPLISPPAPGTPSDPRGPPPTGHSRQPHVLTASCAVPVLSPPSSPGLPPPPPPLPNGVHPNRTPHHHRPIETCFFCPLHLLHSQPAPVSAALHLKPIAYRDPHPHLPCSP</sequence>
<dbReference type="RefSeq" id="XP_033678031.1">
    <property type="nucleotide sequence ID" value="XM_033819561.1"/>
</dbReference>
<keyword evidence="2" id="KW-1133">Transmembrane helix</keyword>
<evidence type="ECO:0000313" key="4">
    <source>
        <dbReference type="Proteomes" id="UP000800094"/>
    </source>
</evidence>
<feature type="region of interest" description="Disordered" evidence="1">
    <location>
        <begin position="120"/>
        <end position="192"/>
    </location>
</feature>
<dbReference type="GeneID" id="54572891"/>